<organism evidence="2 3">
    <name type="scientific">Caerostris extrusa</name>
    <name type="common">Bark spider</name>
    <name type="synonym">Caerostris bankana</name>
    <dbReference type="NCBI Taxonomy" id="172846"/>
    <lineage>
        <taxon>Eukaryota</taxon>
        <taxon>Metazoa</taxon>
        <taxon>Ecdysozoa</taxon>
        <taxon>Arthropoda</taxon>
        <taxon>Chelicerata</taxon>
        <taxon>Arachnida</taxon>
        <taxon>Araneae</taxon>
        <taxon>Araneomorphae</taxon>
        <taxon>Entelegynae</taxon>
        <taxon>Araneoidea</taxon>
        <taxon>Araneidae</taxon>
        <taxon>Caerostris</taxon>
    </lineage>
</organism>
<sequence>MESEKKGEKIHVPRERIPGKSEKILISFFTLQFPQRNTSIQHKSHRMTPSSSPLQNKERKVAKLDTAVDFPVSRKCEKRISKAN</sequence>
<feature type="compositionally biased region" description="Polar residues" evidence="1">
    <location>
        <begin position="39"/>
        <end position="55"/>
    </location>
</feature>
<gene>
    <name evidence="2" type="ORF">CEXT_647941</name>
</gene>
<dbReference type="EMBL" id="BPLR01005334">
    <property type="protein sequence ID" value="GIY01550.1"/>
    <property type="molecule type" value="Genomic_DNA"/>
</dbReference>
<dbReference type="Proteomes" id="UP001054945">
    <property type="component" value="Unassembled WGS sequence"/>
</dbReference>
<evidence type="ECO:0000256" key="1">
    <source>
        <dbReference type="SAM" id="MobiDB-lite"/>
    </source>
</evidence>
<dbReference type="AlphaFoldDB" id="A0AAV4Q0J4"/>
<keyword evidence="3" id="KW-1185">Reference proteome</keyword>
<evidence type="ECO:0000313" key="3">
    <source>
        <dbReference type="Proteomes" id="UP001054945"/>
    </source>
</evidence>
<protein>
    <submittedName>
        <fullName evidence="2">Uncharacterized protein</fullName>
    </submittedName>
</protein>
<proteinExistence type="predicted"/>
<reference evidence="2 3" key="1">
    <citation type="submission" date="2021-06" db="EMBL/GenBank/DDBJ databases">
        <title>Caerostris extrusa draft genome.</title>
        <authorList>
            <person name="Kono N."/>
            <person name="Arakawa K."/>
        </authorList>
    </citation>
    <scope>NUCLEOTIDE SEQUENCE [LARGE SCALE GENOMIC DNA]</scope>
</reference>
<evidence type="ECO:0000313" key="2">
    <source>
        <dbReference type="EMBL" id="GIY01550.1"/>
    </source>
</evidence>
<accession>A0AAV4Q0J4</accession>
<comment type="caution">
    <text evidence="2">The sequence shown here is derived from an EMBL/GenBank/DDBJ whole genome shotgun (WGS) entry which is preliminary data.</text>
</comment>
<name>A0AAV4Q0J4_CAEEX</name>
<feature type="region of interest" description="Disordered" evidence="1">
    <location>
        <begin position="39"/>
        <end position="60"/>
    </location>
</feature>